<evidence type="ECO:0000256" key="6">
    <source>
        <dbReference type="ARBA" id="ARBA00014798"/>
    </source>
</evidence>
<sequence>MSDAANLDVFNRRESEVRGYVRSFPTVFDRAIGSTLIGADGREYLDFFAGAGVLNYGHNNPLFTRALIEYLERDGIIHGLDMATSAKQAFIEAFERHILEPRGLDHKLQFTGPTGANAVEAALKVARQATGRSTVVAFTNAFHGLSLGALAATGNSHYREAAGVSLDDIVRLPYDGYLGDGVDTLDLFEKMLGDPGSGLDLPAAVIVEAVQGEGGINVASVPWLQRLRAITAERGILLILDEIQAGVGRTGAFFAFEAAGIVPDLVTVSKSISGSGLPMSLVLLRPEVDVWKPGAHTGTFRGNNLAFVSARVALENYWADDEFVDTIARTSSVLAAELEEIAAANPSLGLTVRGRGLMYGLVCEGDPTLAGRISKAAFTRGLVIETSGAHDEVLKFLPALTIGEDELRRGLAIVRESLAAVLAA</sequence>
<dbReference type="Gene3D" id="3.90.1150.10">
    <property type="entry name" value="Aspartate Aminotransferase, domain 1"/>
    <property type="match status" value="1"/>
</dbReference>
<comment type="caution">
    <text evidence="13">The sequence shown here is derived from an EMBL/GenBank/DDBJ whole genome shotgun (WGS) entry which is preliminary data.</text>
</comment>
<dbReference type="PROSITE" id="PS00600">
    <property type="entry name" value="AA_TRANSFER_CLASS_3"/>
    <property type="match status" value="1"/>
</dbReference>
<dbReference type="InterPro" id="IPR015421">
    <property type="entry name" value="PyrdxlP-dep_Trfase_major"/>
</dbReference>
<dbReference type="InterPro" id="IPR005814">
    <property type="entry name" value="Aminotrans_3"/>
</dbReference>
<dbReference type="EMBL" id="JBHMBL010000003">
    <property type="protein sequence ID" value="MFB9643258.1"/>
    <property type="molecule type" value="Genomic_DNA"/>
</dbReference>
<dbReference type="GO" id="GO:0045303">
    <property type="term" value="F:diaminobutyrate-2-oxoglutarate transaminase activity"/>
    <property type="evidence" value="ECO:0007669"/>
    <property type="project" value="UniProtKB-EC"/>
</dbReference>
<accession>A0ABV5SSE2</accession>
<gene>
    <name evidence="13" type="primary">ectB</name>
    <name evidence="13" type="ORF">ACFFQV_13250</name>
</gene>
<dbReference type="Pfam" id="PF00202">
    <property type="entry name" value="Aminotran_3"/>
    <property type="match status" value="1"/>
</dbReference>
<keyword evidence="14" id="KW-1185">Reference proteome</keyword>
<keyword evidence="9 11" id="KW-0663">Pyridoxal phosphate</keyword>
<comment type="pathway">
    <text evidence="3 12">Amine and polyamine biosynthesis; ectoine biosynthesis; L-ectoine from L-aspartate 4-semialdehyde: step 1/3.</text>
</comment>
<comment type="function">
    <text evidence="2 12">Catalyzes reversively the conversion of L-aspartate beta-semialdehyde (ASA) to L-2,4-diaminobutyrate (DABA) by transamination with L-glutamate.</text>
</comment>
<dbReference type="NCBIfam" id="TIGR02407">
    <property type="entry name" value="ectoine_ectB"/>
    <property type="match status" value="1"/>
</dbReference>
<comment type="similarity">
    <text evidence="4 11">Belongs to the class-III pyridoxal-phosphate-dependent aminotransferase family.</text>
</comment>
<dbReference type="InterPro" id="IPR049704">
    <property type="entry name" value="Aminotrans_3_PPA_site"/>
</dbReference>
<reference evidence="13 14" key="1">
    <citation type="submission" date="2024-09" db="EMBL/GenBank/DDBJ databases">
        <authorList>
            <person name="Sun Q."/>
            <person name="Mori K."/>
        </authorList>
    </citation>
    <scope>NUCLEOTIDE SEQUENCE [LARGE SCALE GENOMIC DNA]</scope>
    <source>
        <strain evidence="13 14">JCM 14321</strain>
    </source>
</reference>
<protein>
    <recommendedName>
        <fullName evidence="6 12">Diaminobutyrate--2-oxoglutarate transaminase</fullName>
        <ecNumber evidence="5 12">2.6.1.76</ecNumber>
    </recommendedName>
    <alternativeName>
        <fullName evidence="12">DABA aminotransferase</fullName>
    </alternativeName>
</protein>
<organism evidence="13 14">
    <name type="scientific">Agromyces lapidis</name>
    <dbReference type="NCBI Taxonomy" id="279574"/>
    <lineage>
        <taxon>Bacteria</taxon>
        <taxon>Bacillati</taxon>
        <taxon>Actinomycetota</taxon>
        <taxon>Actinomycetes</taxon>
        <taxon>Micrococcales</taxon>
        <taxon>Microbacteriaceae</taxon>
        <taxon>Agromyces</taxon>
    </lineage>
</organism>
<dbReference type="PIRSF" id="PIRSF000521">
    <property type="entry name" value="Transaminase_4ab_Lys_Orn"/>
    <property type="match status" value="1"/>
</dbReference>
<dbReference type="NCBIfam" id="NF006733">
    <property type="entry name" value="PRK09264.1"/>
    <property type="match status" value="1"/>
</dbReference>
<evidence type="ECO:0000256" key="1">
    <source>
        <dbReference type="ARBA" id="ARBA00001933"/>
    </source>
</evidence>
<dbReference type="Gene3D" id="3.40.640.10">
    <property type="entry name" value="Type I PLP-dependent aspartate aminotransferase-like (Major domain)"/>
    <property type="match status" value="1"/>
</dbReference>
<evidence type="ECO:0000256" key="2">
    <source>
        <dbReference type="ARBA" id="ARBA00002189"/>
    </source>
</evidence>
<evidence type="ECO:0000256" key="12">
    <source>
        <dbReference type="RuleBase" id="RU365034"/>
    </source>
</evidence>
<dbReference type="RefSeq" id="WP_157425040.1">
    <property type="nucleotide sequence ID" value="NZ_BAAANI010000004.1"/>
</dbReference>
<comment type="cofactor">
    <cofactor evidence="1 12">
        <name>pyridoxal 5'-phosphate</name>
        <dbReference type="ChEBI" id="CHEBI:597326"/>
    </cofactor>
</comment>
<name>A0ABV5SSE2_9MICO</name>
<dbReference type="InterPro" id="IPR015422">
    <property type="entry name" value="PyrdxlP-dep_Trfase_small"/>
</dbReference>
<dbReference type="InterPro" id="IPR015424">
    <property type="entry name" value="PyrdxlP-dep_Trfase"/>
</dbReference>
<dbReference type="InterPro" id="IPR004637">
    <property type="entry name" value="Dat"/>
</dbReference>
<evidence type="ECO:0000256" key="10">
    <source>
        <dbReference type="ARBA" id="ARBA00049111"/>
    </source>
</evidence>
<evidence type="ECO:0000256" key="7">
    <source>
        <dbReference type="ARBA" id="ARBA00022576"/>
    </source>
</evidence>
<dbReference type="Proteomes" id="UP001589667">
    <property type="component" value="Unassembled WGS sequence"/>
</dbReference>
<dbReference type="PANTHER" id="PTHR43552:SF2">
    <property type="entry name" value="DIAMINOBUTYRATE--2-OXOGLUTARATE TRANSAMINASE"/>
    <property type="match status" value="1"/>
</dbReference>
<dbReference type="NCBIfam" id="TIGR00709">
    <property type="entry name" value="dat"/>
    <property type="match status" value="1"/>
</dbReference>
<dbReference type="InterPro" id="IPR012773">
    <property type="entry name" value="Ectoine_EctB"/>
</dbReference>
<evidence type="ECO:0000256" key="5">
    <source>
        <dbReference type="ARBA" id="ARBA00013155"/>
    </source>
</evidence>
<evidence type="ECO:0000256" key="9">
    <source>
        <dbReference type="ARBA" id="ARBA00022898"/>
    </source>
</evidence>
<comment type="catalytic activity">
    <reaction evidence="10 12">
        <text>L-2,4-diaminobutanoate + 2-oxoglutarate = L-aspartate 4-semialdehyde + L-glutamate</text>
        <dbReference type="Rhea" id="RHEA:11160"/>
        <dbReference type="ChEBI" id="CHEBI:16810"/>
        <dbReference type="ChEBI" id="CHEBI:29985"/>
        <dbReference type="ChEBI" id="CHEBI:58761"/>
        <dbReference type="ChEBI" id="CHEBI:537519"/>
        <dbReference type="EC" id="2.6.1.76"/>
    </reaction>
</comment>
<evidence type="ECO:0000256" key="8">
    <source>
        <dbReference type="ARBA" id="ARBA00022679"/>
    </source>
</evidence>
<evidence type="ECO:0000256" key="4">
    <source>
        <dbReference type="ARBA" id="ARBA00008954"/>
    </source>
</evidence>
<evidence type="ECO:0000313" key="14">
    <source>
        <dbReference type="Proteomes" id="UP001589667"/>
    </source>
</evidence>
<dbReference type="EC" id="2.6.1.76" evidence="5 12"/>
<dbReference type="CDD" id="cd00610">
    <property type="entry name" value="OAT_like"/>
    <property type="match status" value="1"/>
</dbReference>
<dbReference type="PANTHER" id="PTHR43552">
    <property type="entry name" value="DIAMINOBUTYRATE--2-OXOGLUTARATE AMINOTRANSFERASE"/>
    <property type="match status" value="1"/>
</dbReference>
<dbReference type="SUPFAM" id="SSF53383">
    <property type="entry name" value="PLP-dependent transferases"/>
    <property type="match status" value="1"/>
</dbReference>
<evidence type="ECO:0000313" key="13">
    <source>
        <dbReference type="EMBL" id="MFB9643258.1"/>
    </source>
</evidence>
<evidence type="ECO:0000256" key="11">
    <source>
        <dbReference type="RuleBase" id="RU003560"/>
    </source>
</evidence>
<evidence type="ECO:0000256" key="3">
    <source>
        <dbReference type="ARBA" id="ARBA00004946"/>
    </source>
</evidence>
<proteinExistence type="inferred from homology"/>
<keyword evidence="8 12" id="KW-0808">Transferase</keyword>
<keyword evidence="7 12" id="KW-0032">Aminotransferase</keyword>